<dbReference type="STRING" id="394193.SAMN04489732_102361"/>
<gene>
    <name evidence="2" type="ORF">SAMN04489732_102361</name>
</gene>
<dbReference type="AlphaFoldDB" id="A0A1H8T178"/>
<name>A0A1H8T178_9PSEU</name>
<dbReference type="Proteomes" id="UP000198582">
    <property type="component" value="Unassembled WGS sequence"/>
</dbReference>
<keyword evidence="3" id="KW-1185">Reference proteome</keyword>
<evidence type="ECO:0000313" key="3">
    <source>
        <dbReference type="Proteomes" id="UP000198582"/>
    </source>
</evidence>
<organism evidence="2 3">
    <name type="scientific">Amycolatopsis saalfeldensis</name>
    <dbReference type="NCBI Taxonomy" id="394193"/>
    <lineage>
        <taxon>Bacteria</taxon>
        <taxon>Bacillati</taxon>
        <taxon>Actinomycetota</taxon>
        <taxon>Actinomycetes</taxon>
        <taxon>Pseudonocardiales</taxon>
        <taxon>Pseudonocardiaceae</taxon>
        <taxon>Amycolatopsis</taxon>
    </lineage>
</organism>
<evidence type="ECO:0000256" key="1">
    <source>
        <dbReference type="SAM" id="MobiDB-lite"/>
    </source>
</evidence>
<dbReference type="RefSeq" id="WP_245787180.1">
    <property type="nucleotide sequence ID" value="NZ_FOEF01000002.1"/>
</dbReference>
<evidence type="ECO:0008006" key="4">
    <source>
        <dbReference type="Google" id="ProtNLM"/>
    </source>
</evidence>
<reference evidence="2 3" key="1">
    <citation type="submission" date="2016-10" db="EMBL/GenBank/DDBJ databases">
        <authorList>
            <person name="de Groot N.N."/>
        </authorList>
    </citation>
    <scope>NUCLEOTIDE SEQUENCE [LARGE SCALE GENOMIC DNA]</scope>
    <source>
        <strain evidence="2 3">DSM 44993</strain>
    </source>
</reference>
<feature type="region of interest" description="Disordered" evidence="1">
    <location>
        <begin position="38"/>
        <end position="64"/>
    </location>
</feature>
<dbReference type="EMBL" id="FOEF01000002">
    <property type="protein sequence ID" value="SEO84253.1"/>
    <property type="molecule type" value="Genomic_DNA"/>
</dbReference>
<sequence length="64" mass="6616">MDELWAESLAGARLSVEPLRPGHADEMHPVLADPRLYAFTGGQPPTPGMPGRPPAGPRTAASGG</sequence>
<evidence type="ECO:0000313" key="2">
    <source>
        <dbReference type="EMBL" id="SEO84253.1"/>
    </source>
</evidence>
<protein>
    <recommendedName>
        <fullName evidence="4">GNAT family N-acetyltransferase</fullName>
    </recommendedName>
</protein>
<accession>A0A1H8T178</accession>
<proteinExistence type="predicted"/>
<feature type="compositionally biased region" description="Pro residues" evidence="1">
    <location>
        <begin position="44"/>
        <end position="56"/>
    </location>
</feature>